<comment type="catalytic activity">
    <reaction evidence="5">
        <text>gibberellin A12 + 2 2-oxoglutarate + 3 O2 + H(+) = gibberellin A9 + 2 succinate + 3 CO2 + 2 H2O</text>
        <dbReference type="Rhea" id="RHEA:60772"/>
        <dbReference type="ChEBI" id="CHEBI:15377"/>
        <dbReference type="ChEBI" id="CHEBI:15378"/>
        <dbReference type="ChEBI" id="CHEBI:15379"/>
        <dbReference type="ChEBI" id="CHEBI:16526"/>
        <dbReference type="ChEBI" id="CHEBI:16810"/>
        <dbReference type="ChEBI" id="CHEBI:30031"/>
        <dbReference type="ChEBI" id="CHEBI:58627"/>
        <dbReference type="ChEBI" id="CHEBI:73255"/>
    </reaction>
    <physiologicalReaction direction="left-to-right" evidence="5">
        <dbReference type="Rhea" id="RHEA:60773"/>
    </physiologicalReaction>
</comment>
<dbReference type="AlphaFoldDB" id="A0AAV7FAT8"/>
<protein>
    <recommendedName>
        <fullName evidence="7">Fe2OG dioxygenase domain-containing protein</fullName>
    </recommendedName>
</protein>
<keyword evidence="9" id="KW-1185">Reference proteome</keyword>
<feature type="domain" description="Fe2OG dioxygenase" evidence="7">
    <location>
        <begin position="222"/>
        <end position="322"/>
    </location>
</feature>
<dbReference type="GO" id="GO:0016491">
    <property type="term" value="F:oxidoreductase activity"/>
    <property type="evidence" value="ECO:0007669"/>
    <property type="project" value="UniProtKB-KW"/>
</dbReference>
<dbReference type="EMBL" id="JAINDJ010000002">
    <property type="protein sequence ID" value="KAG9457181.1"/>
    <property type="molecule type" value="Genomic_DNA"/>
</dbReference>
<dbReference type="GO" id="GO:0046872">
    <property type="term" value="F:metal ion binding"/>
    <property type="evidence" value="ECO:0007669"/>
    <property type="project" value="UniProtKB-KW"/>
</dbReference>
<evidence type="ECO:0000313" key="9">
    <source>
        <dbReference type="Proteomes" id="UP000825729"/>
    </source>
</evidence>
<evidence type="ECO:0000256" key="5">
    <source>
        <dbReference type="ARBA" id="ARBA00050508"/>
    </source>
</evidence>
<dbReference type="InterPro" id="IPR044861">
    <property type="entry name" value="IPNS-like_FE2OG_OXY"/>
</dbReference>
<dbReference type="InterPro" id="IPR027443">
    <property type="entry name" value="IPNS-like_sf"/>
</dbReference>
<dbReference type="PROSITE" id="PS51471">
    <property type="entry name" value="FE2OG_OXY"/>
    <property type="match status" value="1"/>
</dbReference>
<dbReference type="Proteomes" id="UP000825729">
    <property type="component" value="Unassembled WGS sequence"/>
</dbReference>
<comment type="similarity">
    <text evidence="6">Belongs to the iron/ascorbate-dependent oxidoreductase family.</text>
</comment>
<sequence length="379" mass="42876">MDSTAAAAAASPTLLSPLPLDLNPSAAFFDPSSLQKQPGRIPRQFLWPQGDLEQTVGELNEPVVDLSGVVAGEPGATRRAAEMVRHACLAHGFFQVINHGIDPDLVASARLHVRDFFNRPLSHKLKARKRPDSMWGYAGAHIERFSSKLPWKETLSLGYNQEASPSIVVDYITSVLGTEYEQAGWVYQRYCEAMKRLSLVIMEVLAISLGVERSYYKSFFEDSSSIMRCNYYPPCQDSDLTLGTGPHCDPTSLTILHQNEVEGLEVFTNNKWHSIRPRPDAFVINIGDTFMALSNGRYRSCLHRAVVNRSRERISLAFFLCPREDKVVRPPQDLLVRDGPRKYPDFTWSALLEFTQKHYRADIRTLQSFTKWLLSQQPN</sequence>
<name>A0AAV7FAT8_ARIFI</name>
<evidence type="ECO:0000259" key="7">
    <source>
        <dbReference type="PROSITE" id="PS51471"/>
    </source>
</evidence>
<comment type="caution">
    <text evidence="8">The sequence shown here is derived from an EMBL/GenBank/DDBJ whole genome shotgun (WGS) entry which is preliminary data.</text>
</comment>
<keyword evidence="4 6" id="KW-0408">Iron</keyword>
<proteinExistence type="inferred from homology"/>
<accession>A0AAV7FAT8</accession>
<dbReference type="SUPFAM" id="SSF51197">
    <property type="entry name" value="Clavaminate synthase-like"/>
    <property type="match status" value="1"/>
</dbReference>
<reference evidence="8 9" key="1">
    <citation type="submission" date="2021-07" db="EMBL/GenBank/DDBJ databases">
        <title>The Aristolochia fimbriata genome: insights into angiosperm evolution, floral development and chemical biosynthesis.</title>
        <authorList>
            <person name="Jiao Y."/>
        </authorList>
    </citation>
    <scope>NUCLEOTIDE SEQUENCE [LARGE SCALE GENOMIC DNA]</scope>
    <source>
        <strain evidence="8">IBCAS-2021</strain>
        <tissue evidence="8">Leaf</tissue>
    </source>
</reference>
<evidence type="ECO:0000313" key="8">
    <source>
        <dbReference type="EMBL" id="KAG9457181.1"/>
    </source>
</evidence>
<dbReference type="FunFam" id="2.60.120.330:FF:000003">
    <property type="entry name" value="Gibberellin 20 oxidase 2"/>
    <property type="match status" value="1"/>
</dbReference>
<dbReference type="Pfam" id="PF14226">
    <property type="entry name" value="DIOX_N"/>
    <property type="match status" value="1"/>
</dbReference>
<evidence type="ECO:0000256" key="6">
    <source>
        <dbReference type="RuleBase" id="RU003682"/>
    </source>
</evidence>
<dbReference type="Pfam" id="PF03171">
    <property type="entry name" value="2OG-FeII_Oxy"/>
    <property type="match status" value="1"/>
</dbReference>
<dbReference type="Gene3D" id="2.60.120.330">
    <property type="entry name" value="B-lactam Antibiotic, Isopenicillin N Synthase, Chain"/>
    <property type="match status" value="1"/>
</dbReference>
<dbReference type="InterPro" id="IPR026992">
    <property type="entry name" value="DIOX_N"/>
</dbReference>
<evidence type="ECO:0000256" key="1">
    <source>
        <dbReference type="ARBA" id="ARBA00001961"/>
    </source>
</evidence>
<dbReference type="InterPro" id="IPR005123">
    <property type="entry name" value="Oxoglu/Fe-dep_dioxygenase_dom"/>
</dbReference>
<keyword evidence="2 6" id="KW-0479">Metal-binding</keyword>
<comment type="cofactor">
    <cofactor evidence="1">
        <name>L-ascorbate</name>
        <dbReference type="ChEBI" id="CHEBI:38290"/>
    </cofactor>
</comment>
<dbReference type="PRINTS" id="PR00682">
    <property type="entry name" value="IPNSYNTHASE"/>
</dbReference>
<evidence type="ECO:0000256" key="3">
    <source>
        <dbReference type="ARBA" id="ARBA00023002"/>
    </source>
</evidence>
<gene>
    <name evidence="8" type="ORF">H6P81_001689</name>
</gene>
<dbReference type="GO" id="GO:0009685">
    <property type="term" value="P:gibberellin metabolic process"/>
    <property type="evidence" value="ECO:0007669"/>
    <property type="project" value="UniProtKB-ARBA"/>
</dbReference>
<dbReference type="PANTHER" id="PTHR47990">
    <property type="entry name" value="2-OXOGLUTARATE (2OG) AND FE(II)-DEPENDENT OXYGENASE SUPERFAMILY PROTEIN-RELATED"/>
    <property type="match status" value="1"/>
</dbReference>
<evidence type="ECO:0000256" key="2">
    <source>
        <dbReference type="ARBA" id="ARBA00022723"/>
    </source>
</evidence>
<organism evidence="8 9">
    <name type="scientific">Aristolochia fimbriata</name>
    <name type="common">White veined hardy Dutchman's pipe vine</name>
    <dbReference type="NCBI Taxonomy" id="158543"/>
    <lineage>
        <taxon>Eukaryota</taxon>
        <taxon>Viridiplantae</taxon>
        <taxon>Streptophyta</taxon>
        <taxon>Embryophyta</taxon>
        <taxon>Tracheophyta</taxon>
        <taxon>Spermatophyta</taxon>
        <taxon>Magnoliopsida</taxon>
        <taxon>Magnoliidae</taxon>
        <taxon>Piperales</taxon>
        <taxon>Aristolochiaceae</taxon>
        <taxon>Aristolochia</taxon>
    </lineage>
</organism>
<evidence type="ECO:0000256" key="4">
    <source>
        <dbReference type="ARBA" id="ARBA00023004"/>
    </source>
</evidence>
<dbReference type="InterPro" id="IPR050231">
    <property type="entry name" value="Iron_ascorbate_oxido_reductase"/>
</dbReference>
<keyword evidence="3 6" id="KW-0560">Oxidoreductase</keyword>